<dbReference type="SUPFAM" id="SSF53850">
    <property type="entry name" value="Periplasmic binding protein-like II"/>
    <property type="match status" value="1"/>
</dbReference>
<dbReference type="PANTHER" id="PTHR42779:SF1">
    <property type="entry name" value="PROTEIN YNJB"/>
    <property type="match status" value="1"/>
</dbReference>
<evidence type="ECO:0000256" key="1">
    <source>
        <dbReference type="SAM" id="SignalP"/>
    </source>
</evidence>
<organism evidence="2 3">
    <name type="scientific">Vibrio porteresiae DSM 19223</name>
    <dbReference type="NCBI Taxonomy" id="1123496"/>
    <lineage>
        <taxon>Bacteria</taxon>
        <taxon>Pseudomonadati</taxon>
        <taxon>Pseudomonadota</taxon>
        <taxon>Gammaproteobacteria</taxon>
        <taxon>Vibrionales</taxon>
        <taxon>Vibrionaceae</taxon>
        <taxon>Vibrio</taxon>
    </lineage>
</organism>
<dbReference type="Pfam" id="PF13416">
    <property type="entry name" value="SBP_bac_8"/>
    <property type="match status" value="1"/>
</dbReference>
<dbReference type="Proteomes" id="UP001304071">
    <property type="component" value="Chromosome 1"/>
</dbReference>
<protein>
    <submittedName>
        <fullName evidence="2">ABC transporter substrate-binding protein</fullName>
    </submittedName>
</protein>
<proteinExistence type="predicted"/>
<reference evidence="2 3" key="1">
    <citation type="submission" date="2023-11" db="EMBL/GenBank/DDBJ databases">
        <title>Plant-associative lifestyle of Vibrio porteresiae and its evolutionary dynamics.</title>
        <authorList>
            <person name="Rameshkumar N."/>
            <person name="Kirti K."/>
        </authorList>
    </citation>
    <scope>NUCLEOTIDE SEQUENCE [LARGE SCALE GENOMIC DNA]</scope>
    <source>
        <strain evidence="2 3">MSSRF30</strain>
    </source>
</reference>
<dbReference type="InterPro" id="IPR006059">
    <property type="entry name" value="SBP"/>
</dbReference>
<dbReference type="EMBL" id="CP138203">
    <property type="protein sequence ID" value="WPC72276.1"/>
    <property type="molecule type" value="Genomic_DNA"/>
</dbReference>
<evidence type="ECO:0000313" key="2">
    <source>
        <dbReference type="EMBL" id="WPC72276.1"/>
    </source>
</evidence>
<dbReference type="PIRSF" id="PIRSF029172">
    <property type="entry name" value="UCP029172_ABC_sbc_YnjB"/>
    <property type="match status" value="1"/>
</dbReference>
<dbReference type="PANTHER" id="PTHR42779">
    <property type="entry name" value="PROTEIN YNJB"/>
    <property type="match status" value="1"/>
</dbReference>
<dbReference type="RefSeq" id="WP_261895823.1">
    <property type="nucleotide sequence ID" value="NZ_AP024895.1"/>
</dbReference>
<feature type="chain" id="PRO_5045191172" evidence="1">
    <location>
        <begin position="23"/>
        <end position="383"/>
    </location>
</feature>
<dbReference type="NCBIfam" id="NF008633">
    <property type="entry name" value="PRK11622.1"/>
    <property type="match status" value="1"/>
</dbReference>
<keyword evidence="3" id="KW-1185">Reference proteome</keyword>
<evidence type="ECO:0000313" key="3">
    <source>
        <dbReference type="Proteomes" id="UP001304071"/>
    </source>
</evidence>
<name>A0ABZ0Q8E2_9VIBR</name>
<accession>A0ABZ0Q8E2</accession>
<feature type="signal peptide" evidence="1">
    <location>
        <begin position="1"/>
        <end position="22"/>
    </location>
</feature>
<dbReference type="Gene3D" id="3.40.190.10">
    <property type="entry name" value="Periplasmic binding protein-like II"/>
    <property type="match status" value="2"/>
</dbReference>
<keyword evidence="1" id="KW-0732">Signal</keyword>
<sequence length="383" mass="43050">MWERIRATCLWLVLLLTFPGHAAPWSDIAEKAKGQTVHFYLWSGSPDALNYLHWAATTLQTRYQVELQVHPVNDLDQVIKQLTPKPGEAPHPTEIDLLWLNGLSFAHLRNHALLYGPLVEQLPNWSYVNQTLPVDKDASFPTLGLEAPWGMGQLVFIHDAKLLYNPPQNFSELLSYARAFPGRITYPRPPQFLGTQFLQALLIELTGNDPALQRPVDKANFADITAPLWRYLDDLHPYLWHQGMSFPPSGNAMIEMLAKKEIDLVPTFNPNMLYAAQSQGRLPLSTKVYAMDSGALTNIHYLAIPAQATAKEGALMTINFLLSPEAQSRKGMINIWGDLSVLRSESLSGALKHVPTYQAIESPAPSWANALNQAWLKRYGNRR</sequence>
<dbReference type="InterPro" id="IPR027020">
    <property type="entry name" value="YnjB"/>
</dbReference>
<gene>
    <name evidence="2" type="ORF">R8Z52_09005</name>
</gene>